<feature type="transmembrane region" description="Helical" evidence="5">
    <location>
        <begin position="409"/>
        <end position="430"/>
    </location>
</feature>
<sequence>MDTNSLLKCYTEALKKKYEPCDDMSVFMKKILQSENMYTYLSSADRVENQCILRRVGRFIIDSINIDQENPYGQGSVTNDVDIKKTENALHLFIYAILFESEEKAQTRLSDCDDPIGAALIASSLLKTISKLANRDAELDLATNVLKNAREYEQKACDMLSTYFHRNRTGAYTFLIHKFHEPFSSINALELANANHLKNFMAHTCCQTKLNAVWRGKMATYTPWWQIVIALFLPIFVKTIKFTPEKSQDAGDSFGTFDDLYHLYTAPISVFATNTISFLIFVGLCSYFVLVELEVRVTLLEYVIWGWALTLLFEEFRQLISSDGSIARKLRYWFASYWNQYDLAMFIVGVAAIIVRLTVNGDDEFDSVRYLYSITVAMFYVRSLQSFLVEENLGPKIIMLGKMIIDLIVFVRVFLIFVLSFGIMYTANLFPNSRLSLQLLKRIFYVPYWQIYGENFLEFLEGDDNGCTRNESVWRDTGDMRCPESNVLVPVLGGLYMFLTNILLINLLIAMFSYTFQTIQDQSEKIWRFYLYSIVREYYERPVIPHPFIILAHVVRIICHLRCCNAKQSDNEFTHTKLLESMKYLVENGDLKERGNLRSALVTRIKRDPPLAQAREHLKQPVRESDISLCERNSSIVDSEG</sequence>
<protein>
    <recommendedName>
        <fullName evidence="10">Ion transport domain-containing protein</fullName>
    </recommendedName>
</protein>
<evidence type="ECO:0000313" key="8">
    <source>
        <dbReference type="EMBL" id="KAH3857081.1"/>
    </source>
</evidence>
<evidence type="ECO:0000256" key="4">
    <source>
        <dbReference type="ARBA" id="ARBA00023136"/>
    </source>
</evidence>
<dbReference type="Proteomes" id="UP000828390">
    <property type="component" value="Unassembled WGS sequence"/>
</dbReference>
<dbReference type="AlphaFoldDB" id="A0A9D4LHQ6"/>
<dbReference type="InterPro" id="IPR050927">
    <property type="entry name" value="TRPM"/>
</dbReference>
<evidence type="ECO:0000256" key="3">
    <source>
        <dbReference type="ARBA" id="ARBA00022989"/>
    </source>
</evidence>
<proteinExistence type="predicted"/>
<comment type="caution">
    <text evidence="8">The sequence shown here is derived from an EMBL/GenBank/DDBJ whole genome shotgun (WGS) entry which is preliminary data.</text>
</comment>
<feature type="transmembrane region" description="Helical" evidence="5">
    <location>
        <begin position="261"/>
        <end position="290"/>
    </location>
</feature>
<name>A0A9D4LHQ6_DREPO</name>
<keyword evidence="4 5" id="KW-0472">Membrane</keyword>
<dbReference type="Pfam" id="PF00520">
    <property type="entry name" value="Ion_trans"/>
    <property type="match status" value="1"/>
</dbReference>
<feature type="transmembrane region" description="Helical" evidence="5">
    <location>
        <begin position="223"/>
        <end position="240"/>
    </location>
</feature>
<feature type="transmembrane region" description="Helical" evidence="5">
    <location>
        <begin position="495"/>
        <end position="516"/>
    </location>
</feature>
<feature type="transmembrane region" description="Helical" evidence="5">
    <location>
        <begin position="371"/>
        <end position="389"/>
    </location>
</feature>
<dbReference type="PANTHER" id="PTHR13800">
    <property type="entry name" value="TRANSIENT RECEPTOR POTENTIAL CATION CHANNEL, SUBFAMILY M, MEMBER 6"/>
    <property type="match status" value="1"/>
</dbReference>
<evidence type="ECO:0000259" key="6">
    <source>
        <dbReference type="Pfam" id="PF00520"/>
    </source>
</evidence>
<dbReference type="InterPro" id="IPR005821">
    <property type="entry name" value="Ion_trans_dom"/>
</dbReference>
<feature type="domain" description="TRPM-like" evidence="7">
    <location>
        <begin position="85"/>
        <end position="203"/>
    </location>
</feature>
<evidence type="ECO:0000256" key="2">
    <source>
        <dbReference type="ARBA" id="ARBA00022692"/>
    </source>
</evidence>
<evidence type="ECO:0000259" key="7">
    <source>
        <dbReference type="Pfam" id="PF25508"/>
    </source>
</evidence>
<dbReference type="Pfam" id="PF25508">
    <property type="entry name" value="TRPM2"/>
    <property type="match status" value="1"/>
</dbReference>
<dbReference type="PANTHER" id="PTHR13800:SF12">
    <property type="entry name" value="TRANSIENT RECEPTOR POTENTIAL CATION CHANNEL SUBFAMILY M MEMBER-LIKE 2"/>
    <property type="match status" value="1"/>
</dbReference>
<dbReference type="GO" id="GO:0005886">
    <property type="term" value="C:plasma membrane"/>
    <property type="evidence" value="ECO:0007669"/>
    <property type="project" value="TreeGrafter"/>
</dbReference>
<dbReference type="GO" id="GO:0099604">
    <property type="term" value="F:ligand-gated calcium channel activity"/>
    <property type="evidence" value="ECO:0007669"/>
    <property type="project" value="TreeGrafter"/>
</dbReference>
<reference evidence="8" key="1">
    <citation type="journal article" date="2019" name="bioRxiv">
        <title>The Genome of the Zebra Mussel, Dreissena polymorpha: A Resource for Invasive Species Research.</title>
        <authorList>
            <person name="McCartney M.A."/>
            <person name="Auch B."/>
            <person name="Kono T."/>
            <person name="Mallez S."/>
            <person name="Zhang Y."/>
            <person name="Obille A."/>
            <person name="Becker A."/>
            <person name="Abrahante J.E."/>
            <person name="Garbe J."/>
            <person name="Badalamenti J.P."/>
            <person name="Herman A."/>
            <person name="Mangelson H."/>
            <person name="Liachko I."/>
            <person name="Sullivan S."/>
            <person name="Sone E.D."/>
            <person name="Koren S."/>
            <person name="Silverstein K.A.T."/>
            <person name="Beckman K.B."/>
            <person name="Gohl D.M."/>
        </authorList>
    </citation>
    <scope>NUCLEOTIDE SEQUENCE</scope>
    <source>
        <strain evidence="8">Duluth1</strain>
        <tissue evidence="8">Whole animal</tissue>
    </source>
</reference>
<evidence type="ECO:0000256" key="1">
    <source>
        <dbReference type="ARBA" id="ARBA00004141"/>
    </source>
</evidence>
<evidence type="ECO:0000256" key="5">
    <source>
        <dbReference type="SAM" id="Phobius"/>
    </source>
</evidence>
<evidence type="ECO:0008006" key="10">
    <source>
        <dbReference type="Google" id="ProtNLM"/>
    </source>
</evidence>
<feature type="transmembrane region" description="Helical" evidence="5">
    <location>
        <begin position="341"/>
        <end position="359"/>
    </location>
</feature>
<reference evidence="8" key="2">
    <citation type="submission" date="2020-11" db="EMBL/GenBank/DDBJ databases">
        <authorList>
            <person name="McCartney M.A."/>
            <person name="Auch B."/>
            <person name="Kono T."/>
            <person name="Mallez S."/>
            <person name="Becker A."/>
            <person name="Gohl D.M."/>
            <person name="Silverstein K.A.T."/>
            <person name="Koren S."/>
            <person name="Bechman K.B."/>
            <person name="Herman A."/>
            <person name="Abrahante J.E."/>
            <person name="Garbe J."/>
        </authorList>
    </citation>
    <scope>NUCLEOTIDE SEQUENCE</scope>
    <source>
        <strain evidence="8">Duluth1</strain>
        <tissue evidence="8">Whole animal</tissue>
    </source>
</reference>
<gene>
    <name evidence="8" type="ORF">DPMN_099680</name>
</gene>
<keyword evidence="2 5" id="KW-0812">Transmembrane</keyword>
<organism evidence="8 9">
    <name type="scientific">Dreissena polymorpha</name>
    <name type="common">Zebra mussel</name>
    <name type="synonym">Mytilus polymorpha</name>
    <dbReference type="NCBI Taxonomy" id="45954"/>
    <lineage>
        <taxon>Eukaryota</taxon>
        <taxon>Metazoa</taxon>
        <taxon>Spiralia</taxon>
        <taxon>Lophotrochozoa</taxon>
        <taxon>Mollusca</taxon>
        <taxon>Bivalvia</taxon>
        <taxon>Autobranchia</taxon>
        <taxon>Heteroconchia</taxon>
        <taxon>Euheterodonta</taxon>
        <taxon>Imparidentia</taxon>
        <taxon>Neoheterodontei</taxon>
        <taxon>Myida</taxon>
        <taxon>Dreissenoidea</taxon>
        <taxon>Dreissenidae</taxon>
        <taxon>Dreissena</taxon>
    </lineage>
</organism>
<dbReference type="EMBL" id="JAIWYP010000003">
    <property type="protein sequence ID" value="KAH3857081.1"/>
    <property type="molecule type" value="Genomic_DNA"/>
</dbReference>
<feature type="domain" description="Ion transport" evidence="6">
    <location>
        <begin position="278"/>
        <end position="523"/>
    </location>
</feature>
<comment type="subcellular location">
    <subcellularLocation>
        <location evidence="1">Membrane</location>
        <topology evidence="1">Multi-pass membrane protein</topology>
    </subcellularLocation>
</comment>
<keyword evidence="3 5" id="KW-1133">Transmembrane helix</keyword>
<dbReference type="InterPro" id="IPR057366">
    <property type="entry name" value="TRPM-like"/>
</dbReference>
<accession>A0A9D4LHQ6</accession>
<evidence type="ECO:0000313" key="9">
    <source>
        <dbReference type="Proteomes" id="UP000828390"/>
    </source>
</evidence>
<keyword evidence="9" id="KW-1185">Reference proteome</keyword>